<accession>A0ACB8QLL4</accession>
<gene>
    <name evidence="1" type="ORF">K488DRAFT_49828</name>
</gene>
<sequence>MPPTTKDISSRVSFASLTPNNVGTVKKLNSVLFPVKYSDKFYAEILQPDVEDFCRLVYYNDIPVGIICCRIELKGKASDLYLLTMGVLAPYRHLGVGSYMLQQISDSASSHTKSPVQRIYLHVQISNDGAKSFYEKHGFVEVGVDDSYYKKIKPSAAWILEKAISRTKEV</sequence>
<proteinExistence type="predicted"/>
<reference evidence="1" key="2">
    <citation type="journal article" date="2022" name="New Phytol.">
        <title>Evolutionary transition to the ectomycorrhizal habit in the genomes of a hyperdiverse lineage of mushroom-forming fungi.</title>
        <authorList>
            <person name="Looney B."/>
            <person name="Miyauchi S."/>
            <person name="Morin E."/>
            <person name="Drula E."/>
            <person name="Courty P.E."/>
            <person name="Kohler A."/>
            <person name="Kuo A."/>
            <person name="LaButti K."/>
            <person name="Pangilinan J."/>
            <person name="Lipzen A."/>
            <person name="Riley R."/>
            <person name="Andreopoulos W."/>
            <person name="He G."/>
            <person name="Johnson J."/>
            <person name="Nolan M."/>
            <person name="Tritt A."/>
            <person name="Barry K.W."/>
            <person name="Grigoriev I.V."/>
            <person name="Nagy L.G."/>
            <person name="Hibbett D."/>
            <person name="Henrissat B."/>
            <person name="Matheny P.B."/>
            <person name="Labbe J."/>
            <person name="Martin F.M."/>
        </authorList>
    </citation>
    <scope>NUCLEOTIDE SEQUENCE</scope>
    <source>
        <strain evidence="1">EC-137</strain>
    </source>
</reference>
<name>A0ACB8QLL4_9AGAM</name>
<reference evidence="1" key="1">
    <citation type="submission" date="2021-02" db="EMBL/GenBank/DDBJ databases">
        <authorList>
            <consortium name="DOE Joint Genome Institute"/>
            <person name="Ahrendt S."/>
            <person name="Looney B.P."/>
            <person name="Miyauchi S."/>
            <person name="Morin E."/>
            <person name="Drula E."/>
            <person name="Courty P.E."/>
            <person name="Chicoki N."/>
            <person name="Fauchery L."/>
            <person name="Kohler A."/>
            <person name="Kuo A."/>
            <person name="Labutti K."/>
            <person name="Pangilinan J."/>
            <person name="Lipzen A."/>
            <person name="Riley R."/>
            <person name="Andreopoulos W."/>
            <person name="He G."/>
            <person name="Johnson J."/>
            <person name="Barry K.W."/>
            <person name="Grigoriev I.V."/>
            <person name="Nagy L."/>
            <person name="Hibbett D."/>
            <person name="Henrissat B."/>
            <person name="Matheny P.B."/>
            <person name="Labbe J."/>
            <person name="Martin F."/>
        </authorList>
    </citation>
    <scope>NUCLEOTIDE SEQUENCE</scope>
    <source>
        <strain evidence="1">EC-137</strain>
    </source>
</reference>
<evidence type="ECO:0000313" key="2">
    <source>
        <dbReference type="Proteomes" id="UP000814128"/>
    </source>
</evidence>
<evidence type="ECO:0000313" key="1">
    <source>
        <dbReference type="EMBL" id="KAI0032478.1"/>
    </source>
</evidence>
<protein>
    <submittedName>
        <fullName evidence="1">N-acetyltransferase NAT13</fullName>
    </submittedName>
</protein>
<organism evidence="1 2">
    <name type="scientific">Vararia minispora EC-137</name>
    <dbReference type="NCBI Taxonomy" id="1314806"/>
    <lineage>
        <taxon>Eukaryota</taxon>
        <taxon>Fungi</taxon>
        <taxon>Dikarya</taxon>
        <taxon>Basidiomycota</taxon>
        <taxon>Agaricomycotina</taxon>
        <taxon>Agaricomycetes</taxon>
        <taxon>Russulales</taxon>
        <taxon>Lachnocladiaceae</taxon>
        <taxon>Vararia</taxon>
    </lineage>
</organism>
<comment type="caution">
    <text evidence="1">The sequence shown here is derived from an EMBL/GenBank/DDBJ whole genome shotgun (WGS) entry which is preliminary data.</text>
</comment>
<keyword evidence="2" id="KW-1185">Reference proteome</keyword>
<dbReference type="Proteomes" id="UP000814128">
    <property type="component" value="Unassembled WGS sequence"/>
</dbReference>
<dbReference type="EMBL" id="MU273545">
    <property type="protein sequence ID" value="KAI0032478.1"/>
    <property type="molecule type" value="Genomic_DNA"/>
</dbReference>